<comment type="caution">
    <text evidence="1">The sequence shown here is derived from an EMBL/GenBank/DDBJ whole genome shotgun (WGS) entry which is preliminary data.</text>
</comment>
<dbReference type="RefSeq" id="WP_259093754.1">
    <property type="nucleotide sequence ID" value="NZ_BAAAZC010000026.1"/>
</dbReference>
<dbReference type="EMBL" id="BAAAZC010000026">
    <property type="protein sequence ID" value="GAA3982058.1"/>
    <property type="molecule type" value="Genomic_DNA"/>
</dbReference>
<keyword evidence="2" id="KW-1185">Reference proteome</keyword>
<evidence type="ECO:0000313" key="2">
    <source>
        <dbReference type="Proteomes" id="UP001500742"/>
    </source>
</evidence>
<evidence type="ECO:0000313" key="1">
    <source>
        <dbReference type="EMBL" id="GAA3982058.1"/>
    </source>
</evidence>
<accession>A0ABP7QH76</accession>
<sequence length="152" mass="16514">MAHSAKVQLKSAAQTPQTTIGIALDTAYLTSQPGNISTGIYMIDNRLNIGSYNEGQMELFTYCYPGDNVSFYVTPIDTQRGDTVSIIGINVSNGNVFGGSLGAPQPTDNTAYWIGRAINAGQQTYQIQVLITDENHNIYVINWDPFIKTVGS</sequence>
<evidence type="ECO:0008006" key="3">
    <source>
        <dbReference type="Google" id="ProtNLM"/>
    </source>
</evidence>
<reference evidence="2" key="1">
    <citation type="journal article" date="2019" name="Int. J. Syst. Evol. Microbiol.">
        <title>The Global Catalogue of Microorganisms (GCM) 10K type strain sequencing project: providing services to taxonomists for standard genome sequencing and annotation.</title>
        <authorList>
            <consortium name="The Broad Institute Genomics Platform"/>
            <consortium name="The Broad Institute Genome Sequencing Center for Infectious Disease"/>
            <person name="Wu L."/>
            <person name="Ma J."/>
        </authorList>
    </citation>
    <scope>NUCLEOTIDE SEQUENCE [LARGE SCALE GENOMIC DNA]</scope>
    <source>
        <strain evidence="2">JCM 16601</strain>
    </source>
</reference>
<dbReference type="Proteomes" id="UP001500742">
    <property type="component" value="Unassembled WGS sequence"/>
</dbReference>
<organism evidence="1 2">
    <name type="scientific">Mucilaginibacter dorajii</name>
    <dbReference type="NCBI Taxonomy" id="692994"/>
    <lineage>
        <taxon>Bacteria</taxon>
        <taxon>Pseudomonadati</taxon>
        <taxon>Bacteroidota</taxon>
        <taxon>Sphingobacteriia</taxon>
        <taxon>Sphingobacteriales</taxon>
        <taxon>Sphingobacteriaceae</taxon>
        <taxon>Mucilaginibacter</taxon>
    </lineage>
</organism>
<protein>
    <recommendedName>
        <fullName evidence="3">Inclusion body protein</fullName>
    </recommendedName>
</protein>
<name>A0ABP7QH76_9SPHI</name>
<proteinExistence type="predicted"/>
<gene>
    <name evidence="1" type="ORF">GCM10022210_36850</name>
</gene>